<evidence type="ECO:0000256" key="1">
    <source>
        <dbReference type="SAM" id="MobiDB-lite"/>
    </source>
</evidence>
<name>A0A1J4K261_9EUKA</name>
<organism evidence="2 3">
    <name type="scientific">Tritrichomonas foetus</name>
    <dbReference type="NCBI Taxonomy" id="1144522"/>
    <lineage>
        <taxon>Eukaryota</taxon>
        <taxon>Metamonada</taxon>
        <taxon>Parabasalia</taxon>
        <taxon>Tritrichomonadida</taxon>
        <taxon>Tritrichomonadidae</taxon>
        <taxon>Tritrichomonas</taxon>
    </lineage>
</organism>
<feature type="compositionally biased region" description="Polar residues" evidence="1">
    <location>
        <begin position="339"/>
        <end position="357"/>
    </location>
</feature>
<evidence type="ECO:0008006" key="4">
    <source>
        <dbReference type="Google" id="ProtNLM"/>
    </source>
</evidence>
<dbReference type="OrthoDB" id="10042433at2759"/>
<feature type="compositionally biased region" description="Basic residues" evidence="1">
    <location>
        <begin position="358"/>
        <end position="369"/>
    </location>
</feature>
<feature type="compositionally biased region" description="Polar residues" evidence="1">
    <location>
        <begin position="154"/>
        <end position="165"/>
    </location>
</feature>
<feature type="region of interest" description="Disordered" evidence="1">
    <location>
        <begin position="127"/>
        <end position="207"/>
    </location>
</feature>
<dbReference type="VEuPathDB" id="TrichDB:TRFO_06035"/>
<comment type="caution">
    <text evidence="2">The sequence shown here is derived from an EMBL/GenBank/DDBJ whole genome shotgun (WGS) entry which is preliminary data.</text>
</comment>
<feature type="region of interest" description="Disordered" evidence="1">
    <location>
        <begin position="333"/>
        <end position="369"/>
    </location>
</feature>
<dbReference type="AlphaFoldDB" id="A0A1J4K261"/>
<dbReference type="EMBL" id="MLAK01000771">
    <property type="protein sequence ID" value="OHT05050.1"/>
    <property type="molecule type" value="Genomic_DNA"/>
</dbReference>
<evidence type="ECO:0000313" key="3">
    <source>
        <dbReference type="Proteomes" id="UP000179807"/>
    </source>
</evidence>
<accession>A0A1J4K261</accession>
<gene>
    <name evidence="2" type="ORF">TRFO_06035</name>
</gene>
<keyword evidence="3" id="KW-1185">Reference proteome</keyword>
<dbReference type="Proteomes" id="UP000179807">
    <property type="component" value="Unassembled WGS sequence"/>
</dbReference>
<reference evidence="2" key="1">
    <citation type="submission" date="2016-10" db="EMBL/GenBank/DDBJ databases">
        <authorList>
            <person name="Benchimol M."/>
            <person name="Almeida L.G."/>
            <person name="Vasconcelos A.T."/>
            <person name="Perreira-Neves A."/>
            <person name="Rosa I.A."/>
            <person name="Tasca T."/>
            <person name="Bogo M.R."/>
            <person name="de Souza W."/>
        </authorList>
    </citation>
    <scope>NUCLEOTIDE SEQUENCE [LARGE SCALE GENOMIC DNA]</scope>
    <source>
        <strain evidence="2">K</strain>
    </source>
</reference>
<feature type="compositionally biased region" description="Basic and acidic residues" evidence="1">
    <location>
        <begin position="127"/>
        <end position="139"/>
    </location>
</feature>
<dbReference type="RefSeq" id="XP_068358186.1">
    <property type="nucleotide sequence ID" value="XM_068492851.1"/>
</dbReference>
<dbReference type="GeneID" id="94827555"/>
<protein>
    <recommendedName>
        <fullName evidence="4">Shugoshin C-terminal domain-containing protein</fullName>
    </recommendedName>
</protein>
<proteinExistence type="predicted"/>
<evidence type="ECO:0000313" key="2">
    <source>
        <dbReference type="EMBL" id="OHT05050.1"/>
    </source>
</evidence>
<sequence>MKQNQTRMSSRDSLDENRQMNLDRNSQIMKKQNNQLSQLRDYYIKLRDVYHEQRKEASMNIIKYQRAIDYTRRKGDNLEKRINEIKEALNQVEHQNCAKETIEKIWYILTEYRQEVFEKAGKQLHEDNSHITNPNHDEMVAIDSSDDNYHDRFNNNSSTEQSFSHNTRRKNRGNESCKTTNRSQRKKSIPKTNYNNTTNRRSTRNKAFTAHNHDYSCNDDTSEMTISPYNDYSPCISIPNNSNLKTPEMPDLSTPNLYTPNMDTPSLNTPSIDTSGIVTPIISTEAALETPQFCDSIAARRTRRRCTENVYYKEPSLRNSISPGDPFTFSLEDGMVTPTIPNEYSRNTPRSTKQNQQKGRRRSVKNIYE</sequence>